<protein>
    <submittedName>
        <fullName evidence="1">Uncharacterized protein</fullName>
    </submittedName>
</protein>
<evidence type="ECO:0000313" key="1">
    <source>
        <dbReference type="EMBL" id="CUP28541.1"/>
    </source>
</evidence>
<dbReference type="Proteomes" id="UP000095485">
    <property type="component" value="Unassembled WGS sequence"/>
</dbReference>
<accession>A0A174LZY6</accession>
<dbReference type="AlphaFoldDB" id="A0A174LZY6"/>
<dbReference type="EMBL" id="CZAY01000005">
    <property type="protein sequence ID" value="CUP28541.1"/>
    <property type="molecule type" value="Genomic_DNA"/>
</dbReference>
<dbReference type="RefSeq" id="WP_055056847.1">
    <property type="nucleotide sequence ID" value="NZ_CZAY01000005.1"/>
</dbReference>
<organism evidence="1 2">
    <name type="scientific">Dorea longicatena</name>
    <dbReference type="NCBI Taxonomy" id="88431"/>
    <lineage>
        <taxon>Bacteria</taxon>
        <taxon>Bacillati</taxon>
        <taxon>Bacillota</taxon>
        <taxon>Clostridia</taxon>
        <taxon>Lachnospirales</taxon>
        <taxon>Lachnospiraceae</taxon>
        <taxon>Dorea</taxon>
    </lineage>
</organism>
<dbReference type="OrthoDB" id="2055321at2"/>
<evidence type="ECO:0000313" key="2">
    <source>
        <dbReference type="Proteomes" id="UP000095485"/>
    </source>
</evidence>
<gene>
    <name evidence="1" type="ORF">ERS852526_00828</name>
</gene>
<reference evidence="1 2" key="1">
    <citation type="submission" date="2015-09" db="EMBL/GenBank/DDBJ databases">
        <authorList>
            <consortium name="Pathogen Informatics"/>
        </authorList>
    </citation>
    <scope>NUCLEOTIDE SEQUENCE [LARGE SCALE GENOMIC DNA]</scope>
    <source>
        <strain evidence="1 2">2789STDY5834914</strain>
    </source>
</reference>
<sequence length="135" mass="15478">MLSLEKVKNGLETFGYEYANNILCGHTKSKVKWALPTGIVNVMAFEQATSYLFGFSDNGINLFPVHGDWDIADNLFIPWSEITSFKMKNGLLENEMILSTSAMKIEMKINKVVANNSWVKDNLNYLKSKNYFYHH</sequence>
<name>A0A174LZY6_9FIRM</name>
<dbReference type="GeneID" id="96228126"/>
<proteinExistence type="predicted"/>